<dbReference type="EMBL" id="ASHM01003782">
    <property type="protein sequence ID" value="PNY10384.1"/>
    <property type="molecule type" value="Genomic_DNA"/>
</dbReference>
<protein>
    <submittedName>
        <fullName evidence="2">Uncharacterized protein</fullName>
    </submittedName>
</protein>
<name>A0A2K3P517_TRIPR</name>
<evidence type="ECO:0000313" key="2">
    <source>
        <dbReference type="EMBL" id="PNY10384.1"/>
    </source>
</evidence>
<sequence length="253" mass="28431">MTQFTPPYEAPCDDEEHPCSAVCNNDQNNEDVEVKLLNYQDTEDIDQSHIYKFDVKITDAIIKNNELQEFQYIPSKFVLKVKTESISITAVDTSEVWSCEIVTFNRACQLPQSTTEVQSMDIPQSKLARFSRKQRLLSKENDSSSANIGPKLGKNSFNNAPSGSENVMPMDINMKSKYTTKGELFKRKADRIPLSPLTQGSILTTNIESDVNENIPAKRIRIPNPKYFSPVSCVINSSNESTSKSSIPTQQGY</sequence>
<evidence type="ECO:0000256" key="1">
    <source>
        <dbReference type="SAM" id="MobiDB-lite"/>
    </source>
</evidence>
<feature type="region of interest" description="Disordered" evidence="1">
    <location>
        <begin position="136"/>
        <end position="169"/>
    </location>
</feature>
<gene>
    <name evidence="2" type="ORF">L195_g006960</name>
</gene>
<feature type="compositionally biased region" description="Polar residues" evidence="1">
    <location>
        <begin position="155"/>
        <end position="165"/>
    </location>
</feature>
<proteinExistence type="predicted"/>
<dbReference type="AlphaFoldDB" id="A0A2K3P517"/>
<organism evidence="2 3">
    <name type="scientific">Trifolium pratense</name>
    <name type="common">Red clover</name>
    <dbReference type="NCBI Taxonomy" id="57577"/>
    <lineage>
        <taxon>Eukaryota</taxon>
        <taxon>Viridiplantae</taxon>
        <taxon>Streptophyta</taxon>
        <taxon>Embryophyta</taxon>
        <taxon>Tracheophyta</taxon>
        <taxon>Spermatophyta</taxon>
        <taxon>Magnoliopsida</taxon>
        <taxon>eudicotyledons</taxon>
        <taxon>Gunneridae</taxon>
        <taxon>Pentapetalae</taxon>
        <taxon>rosids</taxon>
        <taxon>fabids</taxon>
        <taxon>Fabales</taxon>
        <taxon>Fabaceae</taxon>
        <taxon>Papilionoideae</taxon>
        <taxon>50 kb inversion clade</taxon>
        <taxon>NPAAA clade</taxon>
        <taxon>Hologalegina</taxon>
        <taxon>IRL clade</taxon>
        <taxon>Trifolieae</taxon>
        <taxon>Trifolium</taxon>
    </lineage>
</organism>
<reference evidence="2 3" key="2">
    <citation type="journal article" date="2017" name="Front. Plant Sci.">
        <title>Gene Classification and Mining of Molecular Markers Useful in Red Clover (Trifolium pratense) Breeding.</title>
        <authorList>
            <person name="Istvanek J."/>
            <person name="Dluhosova J."/>
            <person name="Dluhos P."/>
            <person name="Patkova L."/>
            <person name="Nedelnik J."/>
            <person name="Repkova J."/>
        </authorList>
    </citation>
    <scope>NUCLEOTIDE SEQUENCE [LARGE SCALE GENOMIC DNA]</scope>
    <source>
        <strain evidence="3">cv. Tatra</strain>
        <tissue evidence="2">Young leaves</tissue>
    </source>
</reference>
<dbReference type="Proteomes" id="UP000236291">
    <property type="component" value="Unassembled WGS sequence"/>
</dbReference>
<reference evidence="2 3" key="1">
    <citation type="journal article" date="2014" name="Am. J. Bot.">
        <title>Genome assembly and annotation for red clover (Trifolium pratense; Fabaceae).</title>
        <authorList>
            <person name="Istvanek J."/>
            <person name="Jaros M."/>
            <person name="Krenek A."/>
            <person name="Repkova J."/>
        </authorList>
    </citation>
    <scope>NUCLEOTIDE SEQUENCE [LARGE SCALE GENOMIC DNA]</scope>
    <source>
        <strain evidence="3">cv. Tatra</strain>
        <tissue evidence="2">Young leaves</tissue>
    </source>
</reference>
<evidence type="ECO:0000313" key="3">
    <source>
        <dbReference type="Proteomes" id="UP000236291"/>
    </source>
</evidence>
<accession>A0A2K3P517</accession>
<comment type="caution">
    <text evidence="2">The sequence shown here is derived from an EMBL/GenBank/DDBJ whole genome shotgun (WGS) entry which is preliminary data.</text>
</comment>